<proteinExistence type="predicted"/>
<reference evidence="1 2" key="1">
    <citation type="submission" date="2015-12" db="EMBL/GenBank/DDBJ databases">
        <title>The genome of Folsomia candida.</title>
        <authorList>
            <person name="Faddeeva A."/>
            <person name="Derks M.F."/>
            <person name="Anvar Y."/>
            <person name="Smit S."/>
            <person name="Van Straalen N."/>
            <person name="Roelofs D."/>
        </authorList>
    </citation>
    <scope>NUCLEOTIDE SEQUENCE [LARGE SCALE GENOMIC DNA]</scope>
    <source>
        <strain evidence="1 2">VU population</strain>
        <tissue evidence="1">Whole body</tissue>
    </source>
</reference>
<organism evidence="1 2">
    <name type="scientific">Folsomia candida</name>
    <name type="common">Springtail</name>
    <dbReference type="NCBI Taxonomy" id="158441"/>
    <lineage>
        <taxon>Eukaryota</taxon>
        <taxon>Metazoa</taxon>
        <taxon>Ecdysozoa</taxon>
        <taxon>Arthropoda</taxon>
        <taxon>Hexapoda</taxon>
        <taxon>Collembola</taxon>
        <taxon>Entomobryomorpha</taxon>
        <taxon>Isotomoidea</taxon>
        <taxon>Isotomidae</taxon>
        <taxon>Proisotominae</taxon>
        <taxon>Folsomia</taxon>
    </lineage>
</organism>
<evidence type="ECO:0000313" key="2">
    <source>
        <dbReference type="Proteomes" id="UP000198287"/>
    </source>
</evidence>
<evidence type="ECO:0000313" key="1">
    <source>
        <dbReference type="EMBL" id="OXA49804.1"/>
    </source>
</evidence>
<name>A0A226DYB4_FOLCA</name>
<keyword evidence="2" id="KW-1185">Reference proteome</keyword>
<dbReference type="Proteomes" id="UP000198287">
    <property type="component" value="Unassembled WGS sequence"/>
</dbReference>
<protein>
    <submittedName>
        <fullName evidence="1">Uncharacterized protein</fullName>
    </submittedName>
</protein>
<comment type="caution">
    <text evidence="1">The sequence shown here is derived from an EMBL/GenBank/DDBJ whole genome shotgun (WGS) entry which is preliminary data.</text>
</comment>
<sequence length="265" mass="30895">MELYLHTIFIDELVWLKRQAEQSHAETTSYEAYNFIDGLIYGYPIDPNKTRELIENLTSRSFSNEYDFTLLPYQAHLEEYEEDLHMLTANNFYKRLTKFVSIHLFDKKYSHVTKEVKVALDLLDPLHVTHPAWPTRKGKEISIDGVTDVSQMLISKCDKTAIVGKDVYISAEMHNFQKYYKSIKFFKSKKQFLLQGTGWEIGSGKSKSIPFSRALNILKNFYEAGIIQMLEKFPTGWSHRGGNMTVQTSPRIRAKWWNTLAKFAQ</sequence>
<accession>A0A226DYB4</accession>
<gene>
    <name evidence="1" type="ORF">Fcan01_16007</name>
</gene>
<dbReference type="AlphaFoldDB" id="A0A226DYB4"/>
<dbReference type="EMBL" id="LNIX01000010">
    <property type="protein sequence ID" value="OXA49804.1"/>
    <property type="molecule type" value="Genomic_DNA"/>
</dbReference>